<sequence>MQTYDLDDGYGGAAKLGLIVLSTDETLENEARQVLAGQAVSLVHTRIRAEADVTPEALKMMEKRLPEAAQLLPEGLKAVGYACTSASTVIGPARVAELVQDSHPEAAVSDPISAVMAGLHALKAKRIAFVSPYVKEVTAPMRALLSANGFEAVSEFSFAEREDRKVARISEQSTLEAIENVSKISECDAVFASCTNLRTFGILQEAEQRAGCPVISSNQALLWHLLKLAGLKSVGWGPGALFKQ</sequence>
<evidence type="ECO:0000313" key="1">
    <source>
        <dbReference type="EMBL" id="SDY44636.1"/>
    </source>
</evidence>
<dbReference type="STRING" id="576131.SAMN05444486_102224"/>
<proteinExistence type="predicted"/>
<evidence type="ECO:0000313" key="2">
    <source>
        <dbReference type="Proteomes" id="UP000199026"/>
    </source>
</evidence>
<gene>
    <name evidence="1" type="ORF">SAMN05444486_102224</name>
</gene>
<dbReference type="GeneID" id="78124299"/>
<dbReference type="PIRSF" id="PIRSF015736">
    <property type="entry name" value="MI"/>
    <property type="match status" value="1"/>
</dbReference>
<dbReference type="Gene3D" id="3.40.50.12500">
    <property type="match status" value="1"/>
</dbReference>
<keyword evidence="2" id="KW-1185">Reference proteome</keyword>
<dbReference type="PANTHER" id="PTHR40267">
    <property type="entry name" value="BLR3294 PROTEIN"/>
    <property type="match status" value="1"/>
</dbReference>
<dbReference type="Pfam" id="PF17645">
    <property type="entry name" value="Amdase"/>
    <property type="match status" value="1"/>
</dbReference>
<dbReference type="OrthoDB" id="9816064at2"/>
<dbReference type="Proteomes" id="UP000199026">
    <property type="component" value="Unassembled WGS sequence"/>
</dbReference>
<accession>A0A1H3JXI5</accession>
<organism evidence="1 2">
    <name type="scientific">Lentibacter algarum</name>
    <dbReference type="NCBI Taxonomy" id="576131"/>
    <lineage>
        <taxon>Bacteria</taxon>
        <taxon>Pseudomonadati</taxon>
        <taxon>Pseudomonadota</taxon>
        <taxon>Alphaproteobacteria</taxon>
        <taxon>Rhodobacterales</taxon>
        <taxon>Roseobacteraceae</taxon>
        <taxon>Lentibacter</taxon>
    </lineage>
</organism>
<dbReference type="InterPro" id="IPR053714">
    <property type="entry name" value="Iso_Racemase_Enz_sf"/>
</dbReference>
<dbReference type="AlphaFoldDB" id="A0A1H3JXI5"/>
<dbReference type="RefSeq" id="WP_089889676.1">
    <property type="nucleotide sequence ID" value="NZ_CALJFH010000002.1"/>
</dbReference>
<name>A0A1H3JXI5_9RHOB</name>
<dbReference type="EMBL" id="FNPR01000002">
    <property type="protein sequence ID" value="SDY44636.1"/>
    <property type="molecule type" value="Genomic_DNA"/>
</dbReference>
<dbReference type="InterPro" id="IPR026286">
    <property type="entry name" value="MaiA/AMDase"/>
</dbReference>
<dbReference type="GO" id="GO:0016853">
    <property type="term" value="F:isomerase activity"/>
    <property type="evidence" value="ECO:0007669"/>
    <property type="project" value="UniProtKB-KW"/>
</dbReference>
<reference evidence="1 2" key="1">
    <citation type="submission" date="2016-10" db="EMBL/GenBank/DDBJ databases">
        <authorList>
            <person name="de Groot N.N."/>
        </authorList>
    </citation>
    <scope>NUCLEOTIDE SEQUENCE [LARGE SCALE GENOMIC DNA]</scope>
    <source>
        <strain evidence="1 2">DSM 24677</strain>
    </source>
</reference>
<dbReference type="PANTHER" id="PTHR40267:SF1">
    <property type="entry name" value="BLR3294 PROTEIN"/>
    <property type="match status" value="1"/>
</dbReference>
<keyword evidence="1" id="KW-0413">Isomerase</keyword>
<protein>
    <submittedName>
        <fullName evidence="1">Maleate isomerase</fullName>
    </submittedName>
</protein>